<keyword evidence="4 5" id="KW-0963">Cytoplasm</keyword>
<dbReference type="GO" id="GO:0005737">
    <property type="term" value="C:cytoplasm"/>
    <property type="evidence" value="ECO:0007669"/>
    <property type="project" value="UniProtKB-SubCell"/>
</dbReference>
<evidence type="ECO:0000259" key="8">
    <source>
        <dbReference type="Pfam" id="PF21982"/>
    </source>
</evidence>
<dbReference type="InterPro" id="IPR053924">
    <property type="entry name" value="RecX_HTH_2nd"/>
</dbReference>
<gene>
    <name evidence="5" type="primary">recX</name>
    <name evidence="9" type="ORF">CWO92_14110</name>
</gene>
<comment type="subcellular location">
    <subcellularLocation>
        <location evidence="1 5">Cytoplasm</location>
    </subcellularLocation>
</comment>
<dbReference type="NCBIfam" id="NF010733">
    <property type="entry name" value="PRK14135.1"/>
    <property type="match status" value="1"/>
</dbReference>
<dbReference type="Proteomes" id="UP000233440">
    <property type="component" value="Unassembled WGS sequence"/>
</dbReference>
<evidence type="ECO:0000256" key="3">
    <source>
        <dbReference type="ARBA" id="ARBA00018111"/>
    </source>
</evidence>
<dbReference type="EMBL" id="PIQO01000010">
    <property type="protein sequence ID" value="PKR84514.1"/>
    <property type="molecule type" value="Genomic_DNA"/>
</dbReference>
<evidence type="ECO:0000256" key="1">
    <source>
        <dbReference type="ARBA" id="ARBA00004496"/>
    </source>
</evidence>
<dbReference type="Pfam" id="PF02631">
    <property type="entry name" value="RecX_HTH2"/>
    <property type="match status" value="1"/>
</dbReference>
<dbReference type="InterPro" id="IPR036388">
    <property type="entry name" value="WH-like_DNA-bd_sf"/>
</dbReference>
<comment type="function">
    <text evidence="5">Modulates RecA activity.</text>
</comment>
<comment type="caution">
    <text evidence="9">The sequence shown here is derived from an EMBL/GenBank/DDBJ whole genome shotgun (WGS) entry which is preliminary data.</text>
</comment>
<dbReference type="PANTHER" id="PTHR33602">
    <property type="entry name" value="REGULATORY PROTEIN RECX FAMILY PROTEIN"/>
    <property type="match status" value="1"/>
</dbReference>
<evidence type="ECO:0000259" key="6">
    <source>
        <dbReference type="Pfam" id="PF02631"/>
    </source>
</evidence>
<evidence type="ECO:0000259" key="7">
    <source>
        <dbReference type="Pfam" id="PF21981"/>
    </source>
</evidence>
<evidence type="ECO:0000313" key="9">
    <source>
        <dbReference type="EMBL" id="PKR84514.1"/>
    </source>
</evidence>
<feature type="domain" description="RecX third three-helical" evidence="7">
    <location>
        <begin position="213"/>
        <end position="259"/>
    </location>
</feature>
<dbReference type="InterPro" id="IPR053925">
    <property type="entry name" value="RecX_HTH_3rd"/>
</dbReference>
<feature type="domain" description="RecX third three-helical" evidence="7">
    <location>
        <begin position="158"/>
        <end position="202"/>
    </location>
</feature>
<dbReference type="Pfam" id="PF21982">
    <property type="entry name" value="RecX_HTH1"/>
    <property type="match status" value="1"/>
</dbReference>
<comment type="similarity">
    <text evidence="2 5">Belongs to the RecX family.</text>
</comment>
<evidence type="ECO:0000313" key="10">
    <source>
        <dbReference type="Proteomes" id="UP000233440"/>
    </source>
</evidence>
<feature type="domain" description="RecX first three-helical" evidence="8">
    <location>
        <begin position="64"/>
        <end position="100"/>
    </location>
</feature>
<dbReference type="Pfam" id="PF21981">
    <property type="entry name" value="RecX_HTH3"/>
    <property type="match status" value="2"/>
</dbReference>
<dbReference type="AlphaFoldDB" id="A0A2N3LIW3"/>
<organism evidence="9 10">
    <name type="scientific">Heyndrickxia camelliae</name>
    <dbReference type="NCBI Taxonomy" id="1707093"/>
    <lineage>
        <taxon>Bacteria</taxon>
        <taxon>Bacillati</taxon>
        <taxon>Bacillota</taxon>
        <taxon>Bacilli</taxon>
        <taxon>Bacillales</taxon>
        <taxon>Bacillaceae</taxon>
        <taxon>Heyndrickxia</taxon>
    </lineage>
</organism>
<reference evidence="9 10" key="1">
    <citation type="submission" date="2017-11" db="EMBL/GenBank/DDBJ databases">
        <title>Bacillus camelliae sp. nov., isolated from pu'er tea.</title>
        <authorList>
            <person name="Niu L."/>
        </authorList>
    </citation>
    <scope>NUCLEOTIDE SEQUENCE [LARGE SCALE GENOMIC DNA]</scope>
    <source>
        <strain evidence="9 10">7578-1</strain>
    </source>
</reference>
<name>A0A2N3LIW3_9BACI</name>
<dbReference type="Gene3D" id="1.10.10.10">
    <property type="entry name" value="Winged helix-like DNA-binding domain superfamily/Winged helix DNA-binding domain"/>
    <property type="match status" value="4"/>
</dbReference>
<dbReference type="PANTHER" id="PTHR33602:SF1">
    <property type="entry name" value="REGULATORY PROTEIN RECX FAMILY PROTEIN"/>
    <property type="match status" value="1"/>
</dbReference>
<dbReference type="InterPro" id="IPR053926">
    <property type="entry name" value="RecX_HTH_1st"/>
</dbReference>
<evidence type="ECO:0000256" key="5">
    <source>
        <dbReference type="HAMAP-Rule" id="MF_01114"/>
    </source>
</evidence>
<dbReference type="HAMAP" id="MF_01114">
    <property type="entry name" value="RecX"/>
    <property type="match status" value="1"/>
</dbReference>
<sequence>MPIITKITVQKNVSDRYNIYLDGTYAFSVDEDVLTRFQLRKGKELSSLDLTEIQYQDEIRKGVNSAIQYLSYRMRSEKEVKEHLKKKDFNEEIIKEVLHTLYKLNYLNDLEFAIAYVRTQMNTTKKGPEVIKLELKNKGISNEMIETSLLEFKEDHVLSSAIALVEKTVKQNKKVPERLLRQKVEQALIRKGYTIEIIREAMEQITIEKDEKDELAILENHWSKVHRKYQHLQGYEYQQKVKQALYRKGFPIEQIERFLNEKEI</sequence>
<protein>
    <recommendedName>
        <fullName evidence="3 5">Regulatory protein RecX</fullName>
    </recommendedName>
</protein>
<dbReference type="InterPro" id="IPR003783">
    <property type="entry name" value="Regulatory_RecX"/>
</dbReference>
<feature type="domain" description="RecX second three-helical" evidence="6">
    <location>
        <begin position="108"/>
        <end position="149"/>
    </location>
</feature>
<accession>A0A2N3LIW3</accession>
<evidence type="ECO:0000256" key="4">
    <source>
        <dbReference type="ARBA" id="ARBA00022490"/>
    </source>
</evidence>
<evidence type="ECO:0000256" key="2">
    <source>
        <dbReference type="ARBA" id="ARBA00009695"/>
    </source>
</evidence>
<dbReference type="OrthoDB" id="5421057at2"/>
<dbReference type="RefSeq" id="WP_101354853.1">
    <property type="nucleotide sequence ID" value="NZ_PIQO01000010.1"/>
</dbReference>
<proteinExistence type="inferred from homology"/>
<dbReference type="GO" id="GO:0006282">
    <property type="term" value="P:regulation of DNA repair"/>
    <property type="evidence" value="ECO:0007669"/>
    <property type="project" value="UniProtKB-UniRule"/>
</dbReference>
<keyword evidence="10" id="KW-1185">Reference proteome</keyword>